<feature type="compositionally biased region" description="Basic and acidic residues" evidence="1">
    <location>
        <begin position="66"/>
        <end position="79"/>
    </location>
</feature>
<reference evidence="2 3" key="1">
    <citation type="submission" date="2019-05" db="EMBL/GenBank/DDBJ databases">
        <title>Another draft genome of Portunus trituberculatus and its Hox gene families provides insights of decapod evolution.</title>
        <authorList>
            <person name="Jeong J.-H."/>
            <person name="Song I."/>
            <person name="Kim S."/>
            <person name="Choi T."/>
            <person name="Kim D."/>
            <person name="Ryu S."/>
            <person name="Kim W."/>
        </authorList>
    </citation>
    <scope>NUCLEOTIDE SEQUENCE [LARGE SCALE GENOMIC DNA]</scope>
    <source>
        <tissue evidence="2">Muscle</tissue>
    </source>
</reference>
<protein>
    <submittedName>
        <fullName evidence="2">Uncharacterized protein</fullName>
    </submittedName>
</protein>
<comment type="caution">
    <text evidence="2">The sequence shown here is derived from an EMBL/GenBank/DDBJ whole genome shotgun (WGS) entry which is preliminary data.</text>
</comment>
<evidence type="ECO:0000313" key="3">
    <source>
        <dbReference type="Proteomes" id="UP000324222"/>
    </source>
</evidence>
<dbReference type="Proteomes" id="UP000324222">
    <property type="component" value="Unassembled WGS sequence"/>
</dbReference>
<gene>
    <name evidence="2" type="ORF">E2C01_042567</name>
</gene>
<dbReference type="AlphaFoldDB" id="A0A5B7FWV3"/>
<organism evidence="2 3">
    <name type="scientific">Portunus trituberculatus</name>
    <name type="common">Swimming crab</name>
    <name type="synonym">Neptunus trituberculatus</name>
    <dbReference type="NCBI Taxonomy" id="210409"/>
    <lineage>
        <taxon>Eukaryota</taxon>
        <taxon>Metazoa</taxon>
        <taxon>Ecdysozoa</taxon>
        <taxon>Arthropoda</taxon>
        <taxon>Crustacea</taxon>
        <taxon>Multicrustacea</taxon>
        <taxon>Malacostraca</taxon>
        <taxon>Eumalacostraca</taxon>
        <taxon>Eucarida</taxon>
        <taxon>Decapoda</taxon>
        <taxon>Pleocyemata</taxon>
        <taxon>Brachyura</taxon>
        <taxon>Eubrachyura</taxon>
        <taxon>Portunoidea</taxon>
        <taxon>Portunidae</taxon>
        <taxon>Portuninae</taxon>
        <taxon>Portunus</taxon>
    </lineage>
</organism>
<feature type="region of interest" description="Disordered" evidence="1">
    <location>
        <begin position="51"/>
        <end position="92"/>
    </location>
</feature>
<name>A0A5B7FWV3_PORTR</name>
<accession>A0A5B7FWV3</accession>
<dbReference type="EMBL" id="VSRR010008468">
    <property type="protein sequence ID" value="MPC48784.1"/>
    <property type="molecule type" value="Genomic_DNA"/>
</dbReference>
<evidence type="ECO:0000313" key="2">
    <source>
        <dbReference type="EMBL" id="MPC48784.1"/>
    </source>
</evidence>
<keyword evidence="3" id="KW-1185">Reference proteome</keyword>
<evidence type="ECO:0000256" key="1">
    <source>
        <dbReference type="SAM" id="MobiDB-lite"/>
    </source>
</evidence>
<proteinExistence type="predicted"/>
<sequence length="92" mass="10914">MVRWCQCEGTRGWEVTYGYERFMRVRGAKGLEEFRQHEGLKKKKEQEIFDIPNFPTNNGLTRKRNDRSEQVRISREVQEGRPAGLFPDTPIK</sequence>